<name>A0A9W7A8H7_9STRA</name>
<dbReference type="SUPFAM" id="SSF52058">
    <property type="entry name" value="L domain-like"/>
    <property type="match status" value="1"/>
</dbReference>
<dbReference type="OrthoDB" id="25189at2759"/>
<dbReference type="InterPro" id="IPR032675">
    <property type="entry name" value="LRR_dom_sf"/>
</dbReference>
<protein>
    <submittedName>
        <fullName evidence="1">Uncharacterized protein</fullName>
    </submittedName>
</protein>
<accession>A0A9W7A8H7</accession>
<dbReference type="Proteomes" id="UP001165122">
    <property type="component" value="Unassembled WGS sequence"/>
</dbReference>
<comment type="caution">
    <text evidence="1">The sequence shown here is derived from an EMBL/GenBank/DDBJ whole genome shotgun (WGS) entry which is preliminary data.</text>
</comment>
<evidence type="ECO:0000313" key="2">
    <source>
        <dbReference type="Proteomes" id="UP001165122"/>
    </source>
</evidence>
<gene>
    <name evidence="1" type="ORF">TrLO_g8845</name>
</gene>
<dbReference type="PANTHER" id="PTHR45661:SF3">
    <property type="entry name" value="IG-LIKE DOMAIN-CONTAINING PROTEIN"/>
    <property type="match status" value="1"/>
</dbReference>
<organism evidence="1 2">
    <name type="scientific">Triparma laevis f. longispina</name>
    <dbReference type="NCBI Taxonomy" id="1714387"/>
    <lineage>
        <taxon>Eukaryota</taxon>
        <taxon>Sar</taxon>
        <taxon>Stramenopiles</taxon>
        <taxon>Ochrophyta</taxon>
        <taxon>Bolidophyceae</taxon>
        <taxon>Parmales</taxon>
        <taxon>Triparmaceae</taxon>
        <taxon>Triparma</taxon>
    </lineage>
</organism>
<sequence length="203" mass="22140">MHTPEFRRHFFGSVHVQTFMALRVATKGWNAAADALIDEGVASGAMIVHGGKGTSWAQEKRRKLVTRVIFLQNITNVGERACKLAINLVVVDIPEGVESIGDYAFLACCSLTTVSFPATLTLIGTSTFNECISLENVDLLHTNLQELGSDAFADCKNLTSMTILDSLQKLGQLVFCRCSKLAPSNINVNKTKAVISHLRSQQQ</sequence>
<proteinExistence type="predicted"/>
<dbReference type="EMBL" id="BRXW01000552">
    <property type="protein sequence ID" value="GMH65501.1"/>
    <property type="molecule type" value="Genomic_DNA"/>
</dbReference>
<dbReference type="Pfam" id="PF13306">
    <property type="entry name" value="LRR_5"/>
    <property type="match status" value="1"/>
</dbReference>
<keyword evidence="2" id="KW-1185">Reference proteome</keyword>
<dbReference type="Gene3D" id="3.80.10.10">
    <property type="entry name" value="Ribonuclease Inhibitor"/>
    <property type="match status" value="1"/>
</dbReference>
<dbReference type="InterPro" id="IPR053139">
    <property type="entry name" value="Surface_bspA-like"/>
</dbReference>
<evidence type="ECO:0000313" key="1">
    <source>
        <dbReference type="EMBL" id="GMH65501.1"/>
    </source>
</evidence>
<dbReference type="PANTHER" id="PTHR45661">
    <property type="entry name" value="SURFACE ANTIGEN"/>
    <property type="match status" value="1"/>
</dbReference>
<dbReference type="InterPro" id="IPR026906">
    <property type="entry name" value="LRR_5"/>
</dbReference>
<dbReference type="AlphaFoldDB" id="A0A9W7A8H7"/>
<reference evidence="2" key="1">
    <citation type="journal article" date="2023" name="Commun. Biol.">
        <title>Genome analysis of Parmales, the sister group of diatoms, reveals the evolutionary specialization of diatoms from phago-mixotrophs to photoautotrophs.</title>
        <authorList>
            <person name="Ban H."/>
            <person name="Sato S."/>
            <person name="Yoshikawa S."/>
            <person name="Yamada K."/>
            <person name="Nakamura Y."/>
            <person name="Ichinomiya M."/>
            <person name="Sato N."/>
            <person name="Blanc-Mathieu R."/>
            <person name="Endo H."/>
            <person name="Kuwata A."/>
            <person name="Ogata H."/>
        </authorList>
    </citation>
    <scope>NUCLEOTIDE SEQUENCE [LARGE SCALE GENOMIC DNA]</scope>
    <source>
        <strain evidence="2">NIES 3700</strain>
    </source>
</reference>